<accession>A0ABS4G3S2</accession>
<gene>
    <name evidence="2" type="ORF">J2Z34_001681</name>
</gene>
<keyword evidence="1" id="KW-0812">Transmembrane</keyword>
<evidence type="ECO:0000313" key="2">
    <source>
        <dbReference type="EMBL" id="MBP1919193.1"/>
    </source>
</evidence>
<protein>
    <submittedName>
        <fullName evidence="2">Uncharacterized protein</fullName>
    </submittedName>
</protein>
<organism evidence="2 3">
    <name type="scientific">Youngiibacter multivorans</name>
    <dbReference type="NCBI Taxonomy" id="937251"/>
    <lineage>
        <taxon>Bacteria</taxon>
        <taxon>Bacillati</taxon>
        <taxon>Bacillota</taxon>
        <taxon>Clostridia</taxon>
        <taxon>Eubacteriales</taxon>
        <taxon>Clostridiaceae</taxon>
        <taxon>Youngiibacter</taxon>
    </lineage>
</organism>
<keyword evidence="1" id="KW-1133">Transmembrane helix</keyword>
<comment type="caution">
    <text evidence="2">The sequence shown here is derived from an EMBL/GenBank/DDBJ whole genome shotgun (WGS) entry which is preliminary data.</text>
</comment>
<keyword evidence="1" id="KW-0472">Membrane</keyword>
<dbReference type="Proteomes" id="UP001519271">
    <property type="component" value="Unassembled WGS sequence"/>
</dbReference>
<reference evidence="2 3" key="1">
    <citation type="submission" date="2021-03" db="EMBL/GenBank/DDBJ databases">
        <title>Genomic Encyclopedia of Type Strains, Phase IV (KMG-IV): sequencing the most valuable type-strain genomes for metagenomic binning, comparative biology and taxonomic classification.</title>
        <authorList>
            <person name="Goeker M."/>
        </authorList>
    </citation>
    <scope>NUCLEOTIDE SEQUENCE [LARGE SCALE GENOMIC DNA]</scope>
    <source>
        <strain evidence="2 3">DSM 6139</strain>
    </source>
</reference>
<keyword evidence="3" id="KW-1185">Reference proteome</keyword>
<sequence>MAKTSIFSSKYEKRRKRKRFLKNLAIGFVVVLIIALIVYKPLMHKVEQVRQRIAEEEYMKANPTVIPTVPAAEEKPEVPVAMSYKAVLPSGNEAEVFYEITNGTFSFLPVDETEFWSGDVSPSKKLAVVFDKASQEMVLLDEAGLQTDITYRVYRNSKGYTESKESIMARIDGFVWSEEPRFLSDSKVVFMSMLPWFKAEDRYMYVYDIAEKTHKSFQSVKGSEVTFGELTDKGLMVTMDGKVSYLTPELKVVKE</sequence>
<evidence type="ECO:0000256" key="1">
    <source>
        <dbReference type="SAM" id="Phobius"/>
    </source>
</evidence>
<proteinExistence type="predicted"/>
<dbReference type="RefSeq" id="WP_209459400.1">
    <property type="nucleotide sequence ID" value="NZ_JAGGKC010000012.1"/>
</dbReference>
<name>A0ABS4G3S2_9CLOT</name>
<dbReference type="EMBL" id="JAGGKC010000012">
    <property type="protein sequence ID" value="MBP1919193.1"/>
    <property type="molecule type" value="Genomic_DNA"/>
</dbReference>
<feature type="transmembrane region" description="Helical" evidence="1">
    <location>
        <begin position="20"/>
        <end position="39"/>
    </location>
</feature>
<evidence type="ECO:0000313" key="3">
    <source>
        <dbReference type="Proteomes" id="UP001519271"/>
    </source>
</evidence>